<reference evidence="1" key="1">
    <citation type="submission" date="2014-12" db="EMBL/GenBank/DDBJ databases">
        <title>Insight into the proteome of Arion vulgaris.</title>
        <authorList>
            <person name="Aradska J."/>
            <person name="Bulat T."/>
            <person name="Smidak R."/>
            <person name="Sarate P."/>
            <person name="Gangsoo J."/>
            <person name="Sialana F."/>
            <person name="Bilban M."/>
            <person name="Lubec G."/>
        </authorList>
    </citation>
    <scope>NUCLEOTIDE SEQUENCE</scope>
    <source>
        <tissue evidence="1">Skin</tissue>
    </source>
</reference>
<dbReference type="AlphaFoldDB" id="A0A0B7AV61"/>
<gene>
    <name evidence="1" type="primary">ORF138909</name>
</gene>
<sequence length="54" mass="6151">MLLNVSQSTGEYYYSSVVTLLPGCCPVSQFSVAYINRKITGEYWWVKTLTLLNI</sequence>
<organism evidence="1">
    <name type="scientific">Arion vulgaris</name>
    <dbReference type="NCBI Taxonomy" id="1028688"/>
    <lineage>
        <taxon>Eukaryota</taxon>
        <taxon>Metazoa</taxon>
        <taxon>Spiralia</taxon>
        <taxon>Lophotrochozoa</taxon>
        <taxon>Mollusca</taxon>
        <taxon>Gastropoda</taxon>
        <taxon>Heterobranchia</taxon>
        <taxon>Euthyneura</taxon>
        <taxon>Panpulmonata</taxon>
        <taxon>Eupulmonata</taxon>
        <taxon>Stylommatophora</taxon>
        <taxon>Helicina</taxon>
        <taxon>Arionoidea</taxon>
        <taxon>Arionidae</taxon>
        <taxon>Arion</taxon>
    </lineage>
</organism>
<protein>
    <submittedName>
        <fullName evidence="1">Uncharacterized protein</fullName>
    </submittedName>
</protein>
<evidence type="ECO:0000313" key="1">
    <source>
        <dbReference type="EMBL" id="CEK83765.1"/>
    </source>
</evidence>
<accession>A0A0B7AV61</accession>
<dbReference type="EMBL" id="HACG01036900">
    <property type="protein sequence ID" value="CEK83765.1"/>
    <property type="molecule type" value="Transcribed_RNA"/>
</dbReference>
<name>A0A0B7AV61_9EUPU</name>
<proteinExistence type="predicted"/>